<comment type="caution">
    <text evidence="1">The sequence shown here is derived from an EMBL/GenBank/DDBJ whole genome shotgun (WGS) entry which is preliminary data.</text>
</comment>
<dbReference type="Proteomes" id="UP000054851">
    <property type="component" value="Unassembled WGS sequence"/>
</dbReference>
<name>A0A157ZQX9_9BURK</name>
<gene>
    <name evidence="1" type="ORF">AWB79_01228</name>
</gene>
<evidence type="ECO:0000313" key="1">
    <source>
        <dbReference type="EMBL" id="SAK47901.1"/>
    </source>
</evidence>
<keyword evidence="2" id="KW-1185">Reference proteome</keyword>
<dbReference type="AlphaFoldDB" id="A0A157ZQX9"/>
<organism evidence="1 2">
    <name type="scientific">Caballeronia hypogeia</name>
    <dbReference type="NCBI Taxonomy" id="1777140"/>
    <lineage>
        <taxon>Bacteria</taxon>
        <taxon>Pseudomonadati</taxon>
        <taxon>Pseudomonadota</taxon>
        <taxon>Betaproteobacteria</taxon>
        <taxon>Burkholderiales</taxon>
        <taxon>Burkholderiaceae</taxon>
        <taxon>Caballeronia</taxon>
    </lineage>
</organism>
<sequence>MSTPLLLALAALLVLIAVPASRDLFNAMRAQSERDAKRRLMPIRIDDDRDARARRMRDPYNR</sequence>
<dbReference type="EMBL" id="FCOA02000003">
    <property type="protein sequence ID" value="SAK47901.1"/>
    <property type="molecule type" value="Genomic_DNA"/>
</dbReference>
<dbReference type="RefSeq" id="WP_061166527.1">
    <property type="nucleotide sequence ID" value="NZ_FCOA02000003.1"/>
</dbReference>
<accession>A0A157ZQX9</accession>
<proteinExistence type="predicted"/>
<protein>
    <submittedName>
        <fullName evidence="1">Uncharacterized protein</fullName>
    </submittedName>
</protein>
<reference evidence="1" key="1">
    <citation type="submission" date="2016-01" db="EMBL/GenBank/DDBJ databases">
        <authorList>
            <person name="Peeters C."/>
        </authorList>
    </citation>
    <scope>NUCLEOTIDE SEQUENCE</scope>
    <source>
        <strain evidence="1">LMG 29322</strain>
    </source>
</reference>
<evidence type="ECO:0000313" key="2">
    <source>
        <dbReference type="Proteomes" id="UP000054851"/>
    </source>
</evidence>